<feature type="compositionally biased region" description="Polar residues" evidence="1">
    <location>
        <begin position="87"/>
        <end position="98"/>
    </location>
</feature>
<dbReference type="Pfam" id="PF11374">
    <property type="entry name" value="DUF3176"/>
    <property type="match status" value="1"/>
</dbReference>
<evidence type="ECO:0000313" key="4">
    <source>
        <dbReference type="Proteomes" id="UP000054516"/>
    </source>
</evidence>
<evidence type="ECO:0000256" key="1">
    <source>
        <dbReference type="SAM" id="MobiDB-lite"/>
    </source>
</evidence>
<dbReference type="Proteomes" id="UP000054516">
    <property type="component" value="Unassembled WGS sequence"/>
</dbReference>
<sequence length="746" mass="80875">MAHEYRDAHEVQLPGDVSNDQTHRSWSPARAASQTGSQRAPRYLPEAHEYSTEAMPFITPPQSSAVYSDREPQRADPILRRGDDIASGSQYEPNSRAPSPSAEEIPKLPQPSPKSTWNVWWFEIICILLGLGAFALIVAVLAWFDQRSLPNWPSQITLNTFVAFFTTLGKAAFMCVVPKAISQSQWTWFHSGRPLYDLHVFDQASRGAYGSLLLLYRLRFRHFAAVGALLMVFSFLTSPLTQLAISYPTREVAAATGQAKALAIRTISAPRDRLDLATRKAVLYAAVADGSHFSTPLEPLGTTCSTGNCTFNTYQSLGVCMKMANITSHLQVQVYSNATVGSMPLLGDSAGKSIIPGVKVWNASLGGGYDLVHQAPLAMATDMINGGASLGFAGDTNLLQAKIASFVLIYAAPLLSNAASRNLSANANLSDVIRAVSGFRYEAVEILYHACAQTYDSSVQMGVEKNRLVGELSEPVGLGDDLFLDMRCKSLIQDGLLGCETKPERWNEVLRLKDPVGGASAQGGTEFSANYQSMEMMASTLKGAMAGYARAQYHPKYYPKAEVYNGGGDLVQTLFQEVVYAIDGISNTTRRDNYLTNFYLNIATTVSSTIRVGQPQRFTRDNFNVTGQAWKEAPYVHITWGWFAFPAAELLLASILLVITMISQSTGSTGGNGPSSHPSGQQIPRDAKDSSLVTLVALSGACREVMGPGVRPMGELERAAKGVHVKLDGNELVPVVDGGIDQSRKV</sequence>
<keyword evidence="4" id="KW-1185">Reference proteome</keyword>
<keyword evidence="2" id="KW-0812">Transmembrane</keyword>
<dbReference type="EMBL" id="DF977471">
    <property type="protein sequence ID" value="GAP87529.1"/>
    <property type="molecule type" value="Genomic_DNA"/>
</dbReference>
<dbReference type="OMA" id="VTGQAWK"/>
<name>A0A1W2THD1_ROSNE</name>
<reference evidence="3" key="1">
    <citation type="submission" date="2016-03" db="EMBL/GenBank/DDBJ databases">
        <title>Draft genome sequence of Rosellinia necatrix.</title>
        <authorList>
            <person name="Kanematsu S."/>
        </authorList>
    </citation>
    <scope>NUCLEOTIDE SEQUENCE [LARGE SCALE GENOMIC DNA]</scope>
    <source>
        <strain evidence="3">W97</strain>
    </source>
</reference>
<organism evidence="3">
    <name type="scientific">Rosellinia necatrix</name>
    <name type="common">White root-rot fungus</name>
    <dbReference type="NCBI Taxonomy" id="77044"/>
    <lineage>
        <taxon>Eukaryota</taxon>
        <taxon>Fungi</taxon>
        <taxon>Dikarya</taxon>
        <taxon>Ascomycota</taxon>
        <taxon>Pezizomycotina</taxon>
        <taxon>Sordariomycetes</taxon>
        <taxon>Xylariomycetidae</taxon>
        <taxon>Xylariales</taxon>
        <taxon>Xylariaceae</taxon>
        <taxon>Rosellinia</taxon>
    </lineage>
</organism>
<feature type="transmembrane region" description="Helical" evidence="2">
    <location>
        <begin position="120"/>
        <end position="144"/>
    </location>
</feature>
<feature type="transmembrane region" description="Helical" evidence="2">
    <location>
        <begin position="223"/>
        <end position="245"/>
    </location>
</feature>
<proteinExistence type="predicted"/>
<keyword evidence="2" id="KW-0472">Membrane</keyword>
<feature type="transmembrane region" description="Helical" evidence="2">
    <location>
        <begin position="156"/>
        <end position="177"/>
    </location>
</feature>
<feature type="compositionally biased region" description="Basic and acidic residues" evidence="1">
    <location>
        <begin position="1"/>
        <end position="10"/>
    </location>
</feature>
<dbReference type="OrthoDB" id="5242705at2759"/>
<dbReference type="PANTHER" id="PTHR35394">
    <property type="entry name" value="DUF3176 DOMAIN-CONTAINING PROTEIN"/>
    <property type="match status" value="1"/>
</dbReference>
<keyword evidence="2" id="KW-1133">Transmembrane helix</keyword>
<dbReference type="STRING" id="77044.A0A1W2THD1"/>
<feature type="compositionally biased region" description="Basic and acidic residues" evidence="1">
    <location>
        <begin position="68"/>
        <end position="84"/>
    </location>
</feature>
<feature type="region of interest" description="Disordered" evidence="1">
    <location>
        <begin position="1"/>
        <end position="112"/>
    </location>
</feature>
<dbReference type="PANTHER" id="PTHR35394:SF5">
    <property type="entry name" value="DUF3176 DOMAIN-CONTAINING PROTEIN"/>
    <property type="match status" value="1"/>
</dbReference>
<evidence type="ECO:0000313" key="3">
    <source>
        <dbReference type="EMBL" id="GAP87529.1"/>
    </source>
</evidence>
<dbReference type="InterPro" id="IPR021514">
    <property type="entry name" value="DUF3176"/>
</dbReference>
<accession>A0A1W2THD1</accession>
<evidence type="ECO:0000256" key="2">
    <source>
        <dbReference type="SAM" id="Phobius"/>
    </source>
</evidence>
<dbReference type="AlphaFoldDB" id="A0A1W2THD1"/>
<gene>
    <name evidence="3" type="ORF">SAMD00023353_2600150</name>
</gene>
<feature type="region of interest" description="Disordered" evidence="1">
    <location>
        <begin position="667"/>
        <end position="686"/>
    </location>
</feature>
<protein>
    <submittedName>
        <fullName evidence="3">Putative DUF3176 domain protein</fullName>
    </submittedName>
</protein>